<dbReference type="InterPro" id="IPR002201">
    <property type="entry name" value="Glyco_trans_9"/>
</dbReference>
<keyword evidence="2" id="KW-0808">Transferase</keyword>
<reference evidence="3" key="1">
    <citation type="submission" date="2009-10" db="EMBL/GenBank/DDBJ databases">
        <title>Diversity of trophic interactions inside an arsenic-rich microbial ecosystem.</title>
        <authorList>
            <person name="Bertin P.N."/>
            <person name="Heinrich-Salmeron A."/>
            <person name="Pelletier E."/>
            <person name="Goulhen-Chollet F."/>
            <person name="Arsene-Ploetze F."/>
            <person name="Gallien S."/>
            <person name="Calteau A."/>
            <person name="Vallenet D."/>
            <person name="Casiot C."/>
            <person name="Chane-Woon-Ming B."/>
            <person name="Giloteaux L."/>
            <person name="Barakat M."/>
            <person name="Bonnefoy V."/>
            <person name="Bruneel O."/>
            <person name="Chandler M."/>
            <person name="Cleiss J."/>
            <person name="Duran R."/>
            <person name="Elbaz-Poulichet F."/>
            <person name="Fonknechten N."/>
            <person name="Lauga B."/>
            <person name="Mornico D."/>
            <person name="Ortet P."/>
            <person name="Schaeffer C."/>
            <person name="Siguier P."/>
            <person name="Alexander Thil Smith A."/>
            <person name="Van Dorsselaer A."/>
            <person name="Weissenbach J."/>
            <person name="Medigue C."/>
            <person name="Le Paslier D."/>
        </authorList>
    </citation>
    <scope>NUCLEOTIDE SEQUENCE</scope>
</reference>
<dbReference type="Gene3D" id="3.40.50.2000">
    <property type="entry name" value="Glycogen Phosphorylase B"/>
    <property type="match status" value="1"/>
</dbReference>
<dbReference type="PANTHER" id="PTHR30160">
    <property type="entry name" value="TETRAACYLDISACCHARIDE 4'-KINASE-RELATED"/>
    <property type="match status" value="1"/>
</dbReference>
<dbReference type="InterPro" id="IPR051199">
    <property type="entry name" value="LPS_LOS_Heptosyltrfase"/>
</dbReference>
<dbReference type="SUPFAM" id="SSF53756">
    <property type="entry name" value="UDP-Glycosyltransferase/glycogen phosphorylase"/>
    <property type="match status" value="1"/>
</dbReference>
<dbReference type="GO" id="GO:0009244">
    <property type="term" value="P:lipopolysaccharide core region biosynthetic process"/>
    <property type="evidence" value="ECO:0007669"/>
    <property type="project" value="TreeGrafter"/>
</dbReference>
<sequence>MWSAFIRIGRVLDPSLPDSLMTLPLPCSAESEVWFSEWRRSRIGPEIDGPVVAMHMGVGPSAQYRCWPTERFADLATALVGFQRDLTIILTGAKSEQALIADFRKRFDGRSFDASDLGGLEHTAALLRRCDLLISNDTGIMHLGAAMGTPTVGLFGASNPVWWAPVGPRATYVYPTRQSCSPCINSYLRRIPEKCTAALESACMWDITIDDVLRAARVVIQGSWLGVNI</sequence>
<evidence type="ECO:0000313" key="3">
    <source>
        <dbReference type="EMBL" id="CBI08121.1"/>
    </source>
</evidence>
<dbReference type="Pfam" id="PF01075">
    <property type="entry name" value="Glyco_transf_9"/>
    <property type="match status" value="1"/>
</dbReference>
<gene>
    <name evidence="3" type="ORF">CARN6_1553</name>
</gene>
<accession>E6QLK1</accession>
<keyword evidence="1" id="KW-0328">Glycosyltransferase</keyword>
<proteinExistence type="predicted"/>
<comment type="caution">
    <text evidence="3">The sequence shown here is derived from an EMBL/GenBank/DDBJ whole genome shotgun (WGS) entry which is preliminary data.</text>
</comment>
<evidence type="ECO:0008006" key="4">
    <source>
        <dbReference type="Google" id="ProtNLM"/>
    </source>
</evidence>
<dbReference type="PANTHER" id="PTHR30160:SF7">
    <property type="entry name" value="ADP-HEPTOSE--LPS HEPTOSYLTRANSFERASE 2"/>
    <property type="match status" value="1"/>
</dbReference>
<organism evidence="3">
    <name type="scientific">mine drainage metagenome</name>
    <dbReference type="NCBI Taxonomy" id="410659"/>
    <lineage>
        <taxon>unclassified sequences</taxon>
        <taxon>metagenomes</taxon>
        <taxon>ecological metagenomes</taxon>
    </lineage>
</organism>
<dbReference type="AlphaFoldDB" id="E6QLK1"/>
<evidence type="ECO:0000256" key="2">
    <source>
        <dbReference type="ARBA" id="ARBA00022679"/>
    </source>
</evidence>
<name>E6QLK1_9ZZZZ</name>
<protein>
    <recommendedName>
        <fullName evidence="4">ADP-heptose--LPS heptosyltransferase 2</fullName>
    </recommendedName>
</protein>
<dbReference type="GO" id="GO:0005829">
    <property type="term" value="C:cytosol"/>
    <property type="evidence" value="ECO:0007669"/>
    <property type="project" value="TreeGrafter"/>
</dbReference>
<dbReference type="EMBL" id="CABQ01000184">
    <property type="protein sequence ID" value="CBI08121.1"/>
    <property type="molecule type" value="Genomic_DNA"/>
</dbReference>
<dbReference type="CDD" id="cd03789">
    <property type="entry name" value="GT9_LPS_heptosyltransferase"/>
    <property type="match status" value="1"/>
</dbReference>
<evidence type="ECO:0000256" key="1">
    <source>
        <dbReference type="ARBA" id="ARBA00022676"/>
    </source>
</evidence>
<dbReference type="GO" id="GO:0008713">
    <property type="term" value="F:ADP-heptose-lipopolysaccharide heptosyltransferase activity"/>
    <property type="evidence" value="ECO:0007669"/>
    <property type="project" value="TreeGrafter"/>
</dbReference>